<accession>A0A2C6L225</accession>
<protein>
    <submittedName>
        <fullName evidence="1">Profilin</fullName>
    </submittedName>
</protein>
<evidence type="ECO:0000313" key="1">
    <source>
        <dbReference type="EMBL" id="PHJ21806.1"/>
    </source>
</evidence>
<dbReference type="AlphaFoldDB" id="A0A2C6L225"/>
<keyword evidence="2" id="KW-1185">Reference proteome</keyword>
<dbReference type="VEuPathDB" id="ToxoDB:CSUI_004343"/>
<proteinExistence type="predicted"/>
<dbReference type="Gene3D" id="3.30.450.30">
    <property type="entry name" value="Dynein light chain 2a, cytoplasmic"/>
    <property type="match status" value="1"/>
</dbReference>
<dbReference type="GeneID" id="94427746"/>
<dbReference type="Pfam" id="PF00235">
    <property type="entry name" value="Profilin"/>
    <property type="match status" value="1"/>
</dbReference>
<dbReference type="InterPro" id="IPR036140">
    <property type="entry name" value="PFN_sf"/>
</dbReference>
<dbReference type="PANTHER" id="PTHR41752">
    <property type="entry name" value="PROFILIN"/>
    <property type="match status" value="1"/>
</dbReference>
<sequence>MAAFSATLAATSPLAPPPGLLPVEALSRQQAVAGASTSLSKGIRDLLFDQTDWDKAAVLRMEDGGVVAATFSLEPQDIKVATGAFDAGRDAVVACGLQLQGKRFDVHCFQPPIIYGRSTSLDESEGIALVRGTGADGQKLVALATFRPPLVSSYAVPLLVSFFRTHLGSVPRVPAPVVYDQTMQRN</sequence>
<dbReference type="GO" id="GO:0003779">
    <property type="term" value="F:actin binding"/>
    <property type="evidence" value="ECO:0007669"/>
    <property type="project" value="InterPro"/>
</dbReference>
<comment type="caution">
    <text evidence="1">The sequence shown here is derived from an EMBL/GenBank/DDBJ whole genome shotgun (WGS) entry which is preliminary data.</text>
</comment>
<dbReference type="InterPro" id="IPR048278">
    <property type="entry name" value="PFN"/>
</dbReference>
<reference evidence="1 2" key="1">
    <citation type="journal article" date="2017" name="Int. J. Parasitol.">
        <title>The genome of the protozoan parasite Cystoisospora suis and a reverse vaccinology approach to identify vaccine candidates.</title>
        <authorList>
            <person name="Palmieri N."/>
            <person name="Shrestha A."/>
            <person name="Ruttkowski B."/>
            <person name="Beck T."/>
            <person name="Vogl C."/>
            <person name="Tomley F."/>
            <person name="Blake D.P."/>
            <person name="Joachim A."/>
        </authorList>
    </citation>
    <scope>NUCLEOTIDE SEQUENCE [LARGE SCALE GENOMIC DNA]</scope>
    <source>
        <strain evidence="1 2">Wien I</strain>
    </source>
</reference>
<organism evidence="1 2">
    <name type="scientific">Cystoisospora suis</name>
    <dbReference type="NCBI Taxonomy" id="483139"/>
    <lineage>
        <taxon>Eukaryota</taxon>
        <taxon>Sar</taxon>
        <taxon>Alveolata</taxon>
        <taxon>Apicomplexa</taxon>
        <taxon>Conoidasida</taxon>
        <taxon>Coccidia</taxon>
        <taxon>Eucoccidiorida</taxon>
        <taxon>Eimeriorina</taxon>
        <taxon>Sarcocystidae</taxon>
        <taxon>Cystoisospora</taxon>
    </lineage>
</organism>
<evidence type="ECO:0000313" key="2">
    <source>
        <dbReference type="Proteomes" id="UP000221165"/>
    </source>
</evidence>
<dbReference type="PANTHER" id="PTHR41752:SF1">
    <property type="entry name" value="PROFILIN"/>
    <property type="match status" value="1"/>
</dbReference>
<dbReference type="SUPFAM" id="SSF55770">
    <property type="entry name" value="Profilin (actin-binding protein)"/>
    <property type="match status" value="1"/>
</dbReference>
<dbReference type="EMBL" id="MIGC01002016">
    <property type="protein sequence ID" value="PHJ21806.1"/>
    <property type="molecule type" value="Genomic_DNA"/>
</dbReference>
<dbReference type="OrthoDB" id="10259541at2759"/>
<name>A0A2C6L225_9APIC</name>
<dbReference type="Proteomes" id="UP000221165">
    <property type="component" value="Unassembled WGS sequence"/>
</dbReference>
<dbReference type="RefSeq" id="XP_067923486.1">
    <property type="nucleotide sequence ID" value="XM_068064535.1"/>
</dbReference>
<gene>
    <name evidence="1" type="ORF">CSUI_004343</name>
</gene>